<dbReference type="InterPro" id="IPR003718">
    <property type="entry name" value="OsmC/Ohr_fam"/>
</dbReference>
<dbReference type="Gene3D" id="3.30.300.20">
    <property type="match status" value="1"/>
</dbReference>
<proteinExistence type="predicted"/>
<evidence type="ECO:0000313" key="2">
    <source>
        <dbReference type="Proteomes" id="UP000245638"/>
    </source>
</evidence>
<dbReference type="InterPro" id="IPR036102">
    <property type="entry name" value="OsmC/Ohrsf"/>
</dbReference>
<dbReference type="EMBL" id="QEFD01000145">
    <property type="protein sequence ID" value="PVU75398.1"/>
    <property type="molecule type" value="Genomic_DNA"/>
</dbReference>
<organism evidence="1 2">
    <name type="scientific">Acidianus hospitalis</name>
    <dbReference type="NCBI Taxonomy" id="563177"/>
    <lineage>
        <taxon>Archaea</taxon>
        <taxon>Thermoproteota</taxon>
        <taxon>Thermoprotei</taxon>
        <taxon>Sulfolobales</taxon>
        <taxon>Sulfolobaceae</taxon>
        <taxon>Acidianus</taxon>
    </lineage>
</organism>
<dbReference type="SUPFAM" id="SSF82784">
    <property type="entry name" value="OsmC-like"/>
    <property type="match status" value="1"/>
</dbReference>
<protein>
    <submittedName>
        <fullName evidence="1">Oxidoreductase</fullName>
    </submittedName>
</protein>
<reference evidence="1 2" key="1">
    <citation type="journal article" date="2015" name="Appl. Environ. Microbiol.">
        <title>Nanoarchaeota, Their Sulfolobales Host, and Nanoarchaeota Virus Distribution across Yellowstone National Park Hot Springs.</title>
        <authorList>
            <person name="Munson-McGee J.H."/>
            <person name="Field E.K."/>
            <person name="Bateson M."/>
            <person name="Rooney C."/>
            <person name="Stepanauskas R."/>
            <person name="Young M.J."/>
        </authorList>
    </citation>
    <scope>NUCLEOTIDE SEQUENCE [LARGE SCALE GENOMIC DNA]</scope>
    <source>
        <strain evidence="1">SCGC AC-742_N10</strain>
    </source>
</reference>
<dbReference type="AlphaFoldDB" id="A0A2T9X5M6"/>
<name>A0A2T9X5M6_9CREN</name>
<dbReference type="Pfam" id="PF02566">
    <property type="entry name" value="OsmC"/>
    <property type="match status" value="1"/>
</dbReference>
<evidence type="ECO:0000313" key="1">
    <source>
        <dbReference type="EMBL" id="PVU75398.1"/>
    </source>
</evidence>
<gene>
    <name evidence="1" type="ORF">DDW13_05035</name>
</gene>
<dbReference type="InterPro" id="IPR015946">
    <property type="entry name" value="KH_dom-like_a/b"/>
</dbReference>
<dbReference type="Proteomes" id="UP000245638">
    <property type="component" value="Unassembled WGS sequence"/>
</dbReference>
<accession>A0A2T9X5M6</accession>
<sequence>MEFIINLYGNSENPVVEIHGKKSSINELYKEGPLYVFLLSIPHCIITMFEHLAKKEGIQVKVCKVRSTYYLDDSLLLLGKYAIKNIKIEIYGDCSKEELNELVEKVKQNCPIYLSLSDKIQLLPYVD</sequence>
<comment type="caution">
    <text evidence="1">The sequence shown here is derived from an EMBL/GenBank/DDBJ whole genome shotgun (WGS) entry which is preliminary data.</text>
</comment>